<name>A0AAC9FEL1_AMIAI</name>
<keyword evidence="10" id="KW-1185">Reference proteome</keyword>
<dbReference type="Pfam" id="PF00005">
    <property type="entry name" value="ABC_tran"/>
    <property type="match status" value="1"/>
</dbReference>
<evidence type="ECO:0000313" key="7">
    <source>
        <dbReference type="EMBL" id="AMS44790.1"/>
    </source>
</evidence>
<accession>A0AAC9FEL1</accession>
<dbReference type="InterPro" id="IPR017871">
    <property type="entry name" value="ABC_transporter-like_CS"/>
</dbReference>
<dbReference type="PROSITE" id="PS50893">
    <property type="entry name" value="ABC_TRANSPORTER_2"/>
    <property type="match status" value="1"/>
</dbReference>
<protein>
    <submittedName>
        <fullName evidence="7">Oligopeptide transport ATP-binding protein OppF</fullName>
    </submittedName>
    <submittedName>
        <fullName evidence="8">Oligopeptide/dipeptide ABC transporter ATP-binding protein</fullName>
    </submittedName>
</protein>
<dbReference type="PANTHER" id="PTHR43776:SF7">
    <property type="entry name" value="D,D-DIPEPTIDE TRANSPORT ATP-BINDING PROTEIN DDPF-RELATED"/>
    <property type="match status" value="1"/>
</dbReference>
<organism evidence="7 9">
    <name type="scientific">Aminobacter aminovorans</name>
    <name type="common">Chelatobacter heintzii</name>
    <dbReference type="NCBI Taxonomy" id="83263"/>
    <lineage>
        <taxon>Bacteria</taxon>
        <taxon>Pseudomonadati</taxon>
        <taxon>Pseudomonadota</taxon>
        <taxon>Alphaproteobacteria</taxon>
        <taxon>Hyphomicrobiales</taxon>
        <taxon>Phyllobacteriaceae</taxon>
        <taxon>Aminobacter</taxon>
    </lineage>
</organism>
<dbReference type="InterPro" id="IPR050319">
    <property type="entry name" value="ABC_transp_ATP-bind"/>
</dbReference>
<dbReference type="EMBL" id="JACICB010000002">
    <property type="protein sequence ID" value="MBB3704416.1"/>
    <property type="molecule type" value="Genomic_DNA"/>
</dbReference>
<feature type="domain" description="ABC transporter" evidence="6">
    <location>
        <begin position="15"/>
        <end position="265"/>
    </location>
</feature>
<keyword evidence="4" id="KW-0547">Nucleotide-binding</keyword>
<dbReference type="Proteomes" id="UP000075755">
    <property type="component" value="Plasmid pAA01"/>
</dbReference>
<dbReference type="InterPro" id="IPR027417">
    <property type="entry name" value="P-loop_NTPase"/>
</dbReference>
<dbReference type="CDD" id="cd03257">
    <property type="entry name" value="ABC_NikE_OppD_transporters"/>
    <property type="match status" value="1"/>
</dbReference>
<dbReference type="SUPFAM" id="SSF52540">
    <property type="entry name" value="P-loop containing nucleoside triphosphate hydrolases"/>
    <property type="match status" value="1"/>
</dbReference>
<dbReference type="GO" id="GO:0005524">
    <property type="term" value="F:ATP binding"/>
    <property type="evidence" value="ECO:0007669"/>
    <property type="project" value="UniProtKB-KW"/>
</dbReference>
<dbReference type="GO" id="GO:0016887">
    <property type="term" value="F:ATP hydrolysis activity"/>
    <property type="evidence" value="ECO:0007669"/>
    <property type="project" value="InterPro"/>
</dbReference>
<dbReference type="GO" id="GO:0005886">
    <property type="term" value="C:plasma membrane"/>
    <property type="evidence" value="ECO:0007669"/>
    <property type="project" value="UniProtKB-SubCell"/>
</dbReference>
<dbReference type="InterPro" id="IPR013563">
    <property type="entry name" value="Oligopep_ABC_C"/>
</dbReference>
<evidence type="ECO:0000313" key="10">
    <source>
        <dbReference type="Proteomes" id="UP000577697"/>
    </source>
</evidence>
<dbReference type="Pfam" id="PF08352">
    <property type="entry name" value="oligo_HPY"/>
    <property type="match status" value="1"/>
</dbReference>
<dbReference type="InterPro" id="IPR003593">
    <property type="entry name" value="AAA+_ATPase"/>
</dbReference>
<dbReference type="PROSITE" id="PS00211">
    <property type="entry name" value="ABC_TRANSPORTER_1"/>
    <property type="match status" value="1"/>
</dbReference>
<dbReference type="GO" id="GO:0015833">
    <property type="term" value="P:peptide transport"/>
    <property type="evidence" value="ECO:0007669"/>
    <property type="project" value="InterPro"/>
</dbReference>
<evidence type="ECO:0000259" key="6">
    <source>
        <dbReference type="PROSITE" id="PS50893"/>
    </source>
</evidence>
<dbReference type="KEGG" id="aak:AA2016_5885"/>
<evidence type="ECO:0000256" key="5">
    <source>
        <dbReference type="ARBA" id="ARBA00022840"/>
    </source>
</evidence>
<dbReference type="NCBIfam" id="NF008453">
    <property type="entry name" value="PRK11308.1"/>
    <property type="match status" value="1"/>
</dbReference>
<dbReference type="RefSeq" id="WP_067968113.1">
    <property type="nucleotide sequence ID" value="NZ_CP015006.1"/>
</dbReference>
<keyword evidence="5 7" id="KW-0067">ATP-binding</keyword>
<gene>
    <name evidence="7" type="ORF">AA2016_5885</name>
    <name evidence="8" type="ORF">FHS67_000719</name>
</gene>
<evidence type="ECO:0000256" key="2">
    <source>
        <dbReference type="ARBA" id="ARBA00005417"/>
    </source>
</evidence>
<dbReference type="GO" id="GO:0055085">
    <property type="term" value="P:transmembrane transport"/>
    <property type="evidence" value="ECO:0007669"/>
    <property type="project" value="UniProtKB-ARBA"/>
</dbReference>
<dbReference type="InterPro" id="IPR003439">
    <property type="entry name" value="ABC_transporter-like_ATP-bd"/>
</dbReference>
<dbReference type="Gene3D" id="3.40.50.300">
    <property type="entry name" value="P-loop containing nucleotide triphosphate hydrolases"/>
    <property type="match status" value="1"/>
</dbReference>
<keyword evidence="7" id="KW-0614">Plasmid</keyword>
<comment type="similarity">
    <text evidence="2">Belongs to the ABC transporter superfamily.</text>
</comment>
<evidence type="ECO:0000313" key="8">
    <source>
        <dbReference type="EMBL" id="MBB3704416.1"/>
    </source>
</evidence>
<sequence>MNAPSSASQHAAPLLKVEKLSKHFPLSTGLFGGQARSVRAVDGVSFDVAPGETLSLVGESGCGKSTTGRLIARLLDVSSGRVSFQGRDMSHIQGADLRALRRDIQMVFQDPYSSLNPRQTVGDIIGAPFLIQGMTPAEGRQAAVQELMRRVGLNPEHYYRYPREFSGGQRQRISIARALALRPKLIICDEPVSALDVSVQAQVINLLQDLQRDLGLSYLFIAHDLSVVRHISHRVAVMYLGRIVEIAGVGPLYERPLHPYTLALLSSAPDPDPDRAASRKRFVLKGELPSPVNPPDGCLFHTRCPMAQDKCRSEVPALRQVAAGRQSACHYADQVPAIAAG</sequence>
<keyword evidence="3" id="KW-0813">Transport</keyword>
<dbReference type="FunFam" id="3.40.50.300:FF:000016">
    <property type="entry name" value="Oligopeptide ABC transporter ATP-binding component"/>
    <property type="match status" value="1"/>
</dbReference>
<comment type="subcellular location">
    <subcellularLocation>
        <location evidence="1">Cell inner membrane</location>
        <topology evidence="1">Peripheral membrane protein</topology>
    </subcellularLocation>
</comment>
<geneLocation type="plasmid" evidence="7 9">
    <name>pAA01</name>
</geneLocation>
<dbReference type="SMART" id="SM00382">
    <property type="entry name" value="AAA"/>
    <property type="match status" value="1"/>
</dbReference>
<evidence type="ECO:0000256" key="4">
    <source>
        <dbReference type="ARBA" id="ARBA00022741"/>
    </source>
</evidence>
<dbReference type="AlphaFoldDB" id="A0AAC9FEL1"/>
<dbReference type="Proteomes" id="UP000577697">
    <property type="component" value="Unassembled WGS sequence"/>
</dbReference>
<evidence type="ECO:0000313" key="9">
    <source>
        <dbReference type="Proteomes" id="UP000075755"/>
    </source>
</evidence>
<dbReference type="EMBL" id="CP015006">
    <property type="protein sequence ID" value="AMS44790.1"/>
    <property type="molecule type" value="Genomic_DNA"/>
</dbReference>
<dbReference type="PANTHER" id="PTHR43776">
    <property type="entry name" value="TRANSPORT ATP-BINDING PROTEIN"/>
    <property type="match status" value="1"/>
</dbReference>
<proteinExistence type="inferred from homology"/>
<dbReference type="NCBIfam" id="TIGR01727">
    <property type="entry name" value="oligo_HPY"/>
    <property type="match status" value="1"/>
</dbReference>
<reference evidence="7 9" key="1">
    <citation type="submission" date="2016-03" db="EMBL/GenBank/DDBJ databases">
        <title>Complete genome of Aminobacter aminovorans KCTC 2477.</title>
        <authorList>
            <person name="Kim K.M."/>
        </authorList>
    </citation>
    <scope>NUCLEOTIDE SEQUENCE [LARGE SCALE GENOMIC DNA]</scope>
    <source>
        <strain evidence="7 9">KCTC 2477</strain>
        <plasmid evidence="7 9">pAA01</plasmid>
    </source>
</reference>
<evidence type="ECO:0000256" key="3">
    <source>
        <dbReference type="ARBA" id="ARBA00022448"/>
    </source>
</evidence>
<evidence type="ECO:0000256" key="1">
    <source>
        <dbReference type="ARBA" id="ARBA00004417"/>
    </source>
</evidence>
<reference evidence="8 10" key="2">
    <citation type="submission" date="2020-08" db="EMBL/GenBank/DDBJ databases">
        <title>Genomic Encyclopedia of Type Strains, Phase IV (KMG-IV): sequencing the most valuable type-strain genomes for metagenomic binning, comparative biology and taxonomic classification.</title>
        <authorList>
            <person name="Goeker M."/>
        </authorList>
    </citation>
    <scope>NUCLEOTIDE SEQUENCE [LARGE SCALE GENOMIC DNA]</scope>
    <source>
        <strain evidence="8 10">DSM 10368</strain>
    </source>
</reference>